<dbReference type="PIRSF" id="PIRSF027391">
    <property type="entry name" value="Hpre_diP_synt_I"/>
    <property type="match status" value="1"/>
</dbReference>
<proteinExistence type="predicted"/>
<feature type="transmembrane region" description="Helical" evidence="1">
    <location>
        <begin position="108"/>
        <end position="131"/>
    </location>
</feature>
<feature type="transmembrane region" description="Helical" evidence="1">
    <location>
        <begin position="43"/>
        <end position="63"/>
    </location>
</feature>
<protein>
    <submittedName>
        <fullName evidence="2">Gx transporter family protein</fullName>
    </submittedName>
</protein>
<dbReference type="InterPro" id="IPR014535">
    <property type="entry name" value="Hpre_diP_synt_I"/>
</dbReference>
<evidence type="ECO:0000256" key="1">
    <source>
        <dbReference type="SAM" id="Phobius"/>
    </source>
</evidence>
<evidence type="ECO:0000313" key="2">
    <source>
        <dbReference type="EMBL" id="HHJ80447.1"/>
    </source>
</evidence>
<keyword evidence="1" id="KW-0472">Membrane</keyword>
<dbReference type="Proteomes" id="UP000885832">
    <property type="component" value="Unassembled WGS sequence"/>
</dbReference>
<keyword evidence="1" id="KW-0812">Transmembrane</keyword>
<dbReference type="Gene3D" id="1.10.1760.20">
    <property type="match status" value="1"/>
</dbReference>
<keyword evidence="1" id="KW-1133">Transmembrane helix</keyword>
<accession>A0A832J351</accession>
<dbReference type="AlphaFoldDB" id="A0A832J351"/>
<feature type="transmembrane region" description="Helical" evidence="1">
    <location>
        <begin position="137"/>
        <end position="159"/>
    </location>
</feature>
<sequence>MKLSIQTTHEDQRIAWLAALAITIHIAESALPSPIPGIKPGLANIITIICLIQYGWRCAAWVATLRVLVGSILIGTFLSPTFALSMSGAIASITVLGLASRLPVEFGAVGYSLLAAIAHMTAQFFVAYTLFIPHQGLFHLLPILITVAVVFGIGSGIIANHIINKIREQQIES</sequence>
<dbReference type="InterPro" id="IPR010898">
    <property type="entry name" value="Hpre_diP_synth_I"/>
</dbReference>
<gene>
    <name evidence="2" type="ORF">ENJ65_02315</name>
</gene>
<comment type="caution">
    <text evidence="2">The sequence shown here is derived from an EMBL/GenBank/DDBJ whole genome shotgun (WGS) entry which is preliminary data.</text>
</comment>
<reference evidence="2" key="1">
    <citation type="journal article" date="2020" name="mSystems">
        <title>Genome- and Community-Level Interaction Insights into Carbon Utilization and Element Cycling Functions of Hydrothermarchaeota in Hydrothermal Sediment.</title>
        <authorList>
            <person name="Zhou Z."/>
            <person name="Liu Y."/>
            <person name="Xu W."/>
            <person name="Pan J."/>
            <person name="Luo Z.H."/>
            <person name="Li M."/>
        </authorList>
    </citation>
    <scope>NUCLEOTIDE SEQUENCE [LARGE SCALE GENOMIC DNA]</scope>
    <source>
        <strain evidence="2">HyVt-505</strain>
    </source>
</reference>
<feature type="transmembrane region" description="Helical" evidence="1">
    <location>
        <begin position="69"/>
        <end position="96"/>
    </location>
</feature>
<name>A0A832J351_9GAMM</name>
<feature type="transmembrane region" description="Helical" evidence="1">
    <location>
        <begin position="14"/>
        <end position="31"/>
    </location>
</feature>
<dbReference type="Pfam" id="PF07456">
    <property type="entry name" value="Hpre_diP_synt_I"/>
    <property type="match status" value="1"/>
</dbReference>
<dbReference type="EMBL" id="DRNF01000146">
    <property type="protein sequence ID" value="HHJ80447.1"/>
    <property type="molecule type" value="Genomic_DNA"/>
</dbReference>
<organism evidence="2">
    <name type="scientific">Candidatus Tenderia electrophaga</name>
    <dbReference type="NCBI Taxonomy" id="1748243"/>
    <lineage>
        <taxon>Bacteria</taxon>
        <taxon>Pseudomonadati</taxon>
        <taxon>Pseudomonadota</taxon>
        <taxon>Gammaproteobacteria</taxon>
        <taxon>Candidatus Tenderiales</taxon>
        <taxon>Candidatus Tenderiaceae</taxon>
        <taxon>Candidatus Tenderia</taxon>
    </lineage>
</organism>